<proteinExistence type="predicted"/>
<evidence type="ECO:0000313" key="1">
    <source>
        <dbReference type="EMBL" id="GFS75689.1"/>
    </source>
</evidence>
<dbReference type="EMBL" id="BMAW01050509">
    <property type="protein sequence ID" value="GFS75689.1"/>
    <property type="molecule type" value="Genomic_DNA"/>
</dbReference>
<reference evidence="1" key="1">
    <citation type="submission" date="2020-08" db="EMBL/GenBank/DDBJ databases">
        <title>Multicomponent nature underlies the extraordinary mechanical properties of spider dragline silk.</title>
        <authorList>
            <person name="Kono N."/>
            <person name="Nakamura H."/>
            <person name="Mori M."/>
            <person name="Yoshida Y."/>
            <person name="Ohtoshi R."/>
            <person name="Malay A.D."/>
            <person name="Moran D.A.P."/>
            <person name="Tomita M."/>
            <person name="Numata K."/>
            <person name="Arakawa K."/>
        </authorList>
    </citation>
    <scope>NUCLEOTIDE SEQUENCE</scope>
</reference>
<name>A0A8X6MSH4_NEPPI</name>
<dbReference type="AlphaFoldDB" id="A0A8X6MSH4"/>
<keyword evidence="2" id="KW-1185">Reference proteome</keyword>
<organism evidence="1 2">
    <name type="scientific">Nephila pilipes</name>
    <name type="common">Giant wood spider</name>
    <name type="synonym">Nephila maculata</name>
    <dbReference type="NCBI Taxonomy" id="299642"/>
    <lineage>
        <taxon>Eukaryota</taxon>
        <taxon>Metazoa</taxon>
        <taxon>Ecdysozoa</taxon>
        <taxon>Arthropoda</taxon>
        <taxon>Chelicerata</taxon>
        <taxon>Arachnida</taxon>
        <taxon>Araneae</taxon>
        <taxon>Araneomorphae</taxon>
        <taxon>Entelegynae</taxon>
        <taxon>Araneoidea</taxon>
        <taxon>Nephilidae</taxon>
        <taxon>Nephila</taxon>
    </lineage>
</organism>
<protein>
    <submittedName>
        <fullName evidence="1">Uncharacterized protein</fullName>
    </submittedName>
</protein>
<dbReference type="Proteomes" id="UP000887013">
    <property type="component" value="Unassembled WGS sequence"/>
</dbReference>
<gene>
    <name evidence="1" type="ORF">NPIL_492161</name>
</gene>
<sequence length="128" mass="14365">MRGLVEPRGLLLQCFMPLIRLGEEVPRSGVLAKTVRSFRTQGACNSICSVYGDLGKAPALPKVRGFRARAGDRLCKTFRDRCGLLKLGSSTSHIWDRLCETFRALPSSSFSKGTIRPKLRRLLITRWE</sequence>
<comment type="caution">
    <text evidence="1">The sequence shown here is derived from an EMBL/GenBank/DDBJ whole genome shotgun (WGS) entry which is preliminary data.</text>
</comment>
<evidence type="ECO:0000313" key="2">
    <source>
        <dbReference type="Proteomes" id="UP000887013"/>
    </source>
</evidence>
<accession>A0A8X6MSH4</accession>